<name>A0ABR9GWW5_9HYPH</name>
<dbReference type="RefSeq" id="WP_192568824.1">
    <property type="nucleotide sequence ID" value="NZ_JACZEP010000017.1"/>
</dbReference>
<keyword evidence="3" id="KW-1185">Reference proteome</keyword>
<evidence type="ECO:0000313" key="3">
    <source>
        <dbReference type="Proteomes" id="UP000598227"/>
    </source>
</evidence>
<protein>
    <submittedName>
        <fullName evidence="2">Uncharacterized protein</fullName>
    </submittedName>
</protein>
<dbReference type="EMBL" id="JACZEP010000017">
    <property type="protein sequence ID" value="MBE1208151.1"/>
    <property type="molecule type" value="Genomic_DNA"/>
</dbReference>
<keyword evidence="1" id="KW-0472">Membrane</keyword>
<keyword evidence="1" id="KW-1133">Transmembrane helix</keyword>
<sequence>MSELADLSHVSDSQLRAWADFRVISSARYVDEMARRGKVYSQIEAPPLDYELATDLDLELELDFPELAIADADDCPPFEAQSMFSVIGWLSLGAGAVVVAALFAVALS</sequence>
<accession>A0ABR9GWW5</accession>
<comment type="caution">
    <text evidence="2">The sequence shown here is derived from an EMBL/GenBank/DDBJ whole genome shotgun (WGS) entry which is preliminary data.</text>
</comment>
<reference evidence="2 3" key="1">
    <citation type="submission" date="2020-09" db="EMBL/GenBank/DDBJ databases">
        <title>Draft Genome Sequence of Aminobacter carboxidus type strain DSM 1086, a soil Gram-negative carboxydobacterium.</title>
        <authorList>
            <person name="Turrini P."/>
            <person name="Tescari M."/>
            <person name="Artuso I."/>
            <person name="Lugli G.A."/>
            <person name="Frangipani E."/>
            <person name="Ventura M."/>
            <person name="Visca P."/>
        </authorList>
    </citation>
    <scope>NUCLEOTIDE SEQUENCE [LARGE SCALE GENOMIC DNA]</scope>
    <source>
        <strain evidence="2 3">DSM 1086</strain>
    </source>
</reference>
<evidence type="ECO:0000256" key="1">
    <source>
        <dbReference type="SAM" id="Phobius"/>
    </source>
</evidence>
<feature type="transmembrane region" description="Helical" evidence="1">
    <location>
        <begin position="86"/>
        <end position="107"/>
    </location>
</feature>
<organism evidence="2 3">
    <name type="scientific">Aminobacter carboxidus</name>
    <dbReference type="NCBI Taxonomy" id="376165"/>
    <lineage>
        <taxon>Bacteria</taxon>
        <taxon>Pseudomonadati</taxon>
        <taxon>Pseudomonadota</taxon>
        <taxon>Alphaproteobacteria</taxon>
        <taxon>Hyphomicrobiales</taxon>
        <taxon>Phyllobacteriaceae</taxon>
        <taxon>Aminobacter</taxon>
    </lineage>
</organism>
<proteinExistence type="predicted"/>
<keyword evidence="1" id="KW-0812">Transmembrane</keyword>
<dbReference type="Proteomes" id="UP000598227">
    <property type="component" value="Unassembled WGS sequence"/>
</dbReference>
<gene>
    <name evidence="2" type="ORF">IHE39_28050</name>
</gene>
<evidence type="ECO:0000313" key="2">
    <source>
        <dbReference type="EMBL" id="MBE1208151.1"/>
    </source>
</evidence>